<dbReference type="SUPFAM" id="SSF57095">
    <property type="entry name" value="Scorpion toxin-like"/>
    <property type="match status" value="1"/>
</dbReference>
<dbReference type="Pfam" id="PF00304">
    <property type="entry name" value="Gamma-thionin"/>
    <property type="match status" value="1"/>
</dbReference>
<protein>
    <recommendedName>
        <fullName evidence="2">Knottins-like domain-containing protein</fullName>
    </recommendedName>
</protein>
<evidence type="ECO:0000256" key="1">
    <source>
        <dbReference type="SAM" id="SignalP"/>
    </source>
</evidence>
<dbReference type="OrthoDB" id="10339156at2759"/>
<feature type="domain" description="Knottins-like" evidence="2">
    <location>
        <begin position="38"/>
        <end position="84"/>
    </location>
</feature>
<evidence type="ECO:0000313" key="3">
    <source>
        <dbReference type="EMBL" id="RCV10021.1"/>
    </source>
</evidence>
<keyword evidence="1" id="KW-0732">Signal</keyword>
<gene>
    <name evidence="3" type="ORF">SETIT_2G078400v2</name>
</gene>
<reference evidence="3" key="2">
    <citation type="submission" date="2015-07" db="EMBL/GenBank/DDBJ databases">
        <authorList>
            <person name="Noorani M."/>
        </authorList>
    </citation>
    <scope>NUCLEOTIDE SEQUENCE</scope>
    <source>
        <strain evidence="3">Yugu1</strain>
    </source>
</reference>
<feature type="signal peptide" evidence="1">
    <location>
        <begin position="1"/>
        <end position="31"/>
    </location>
</feature>
<sequence length="98" mass="10690">MEPSPSKKKNLSAATAAVLLLVILTAESSEGFWDGCNEHLSGRFKGPCWPFIKDSDCGSVCIEEDFNNDSGTCHTFQCWCWTDCDSKVVVAPAASIRQ</sequence>
<dbReference type="InterPro" id="IPR036574">
    <property type="entry name" value="Scorpion_toxin-like_sf"/>
</dbReference>
<dbReference type="EMBL" id="CM003529">
    <property type="protein sequence ID" value="RCV10021.1"/>
    <property type="molecule type" value="Genomic_DNA"/>
</dbReference>
<evidence type="ECO:0000259" key="2">
    <source>
        <dbReference type="Pfam" id="PF00304"/>
    </source>
</evidence>
<organism evidence="3">
    <name type="scientific">Setaria italica</name>
    <name type="common">Foxtail millet</name>
    <name type="synonym">Panicum italicum</name>
    <dbReference type="NCBI Taxonomy" id="4555"/>
    <lineage>
        <taxon>Eukaryota</taxon>
        <taxon>Viridiplantae</taxon>
        <taxon>Streptophyta</taxon>
        <taxon>Embryophyta</taxon>
        <taxon>Tracheophyta</taxon>
        <taxon>Spermatophyta</taxon>
        <taxon>Magnoliopsida</taxon>
        <taxon>Liliopsida</taxon>
        <taxon>Poales</taxon>
        <taxon>Poaceae</taxon>
        <taxon>PACMAD clade</taxon>
        <taxon>Panicoideae</taxon>
        <taxon>Panicodae</taxon>
        <taxon>Paniceae</taxon>
        <taxon>Cenchrinae</taxon>
        <taxon>Setaria</taxon>
    </lineage>
</organism>
<dbReference type="AlphaFoldDB" id="A0A368PW53"/>
<name>A0A368PW53_SETIT</name>
<feature type="chain" id="PRO_5016629394" description="Knottins-like domain-containing protein" evidence="1">
    <location>
        <begin position="32"/>
        <end position="98"/>
    </location>
</feature>
<reference evidence="3" key="1">
    <citation type="journal article" date="2012" name="Nat. Biotechnol.">
        <title>Reference genome sequence of the model plant Setaria.</title>
        <authorList>
            <person name="Bennetzen J.L."/>
            <person name="Schmutz J."/>
            <person name="Wang H."/>
            <person name="Percifield R."/>
            <person name="Hawkins J."/>
            <person name="Pontaroli A.C."/>
            <person name="Estep M."/>
            <person name="Feng L."/>
            <person name="Vaughn J.N."/>
            <person name="Grimwood J."/>
            <person name="Jenkins J."/>
            <person name="Barry K."/>
            <person name="Lindquist E."/>
            <person name="Hellsten U."/>
            <person name="Deshpande S."/>
            <person name="Wang X."/>
            <person name="Wu X."/>
            <person name="Mitros T."/>
            <person name="Triplett J."/>
            <person name="Yang X."/>
            <person name="Ye C.Y."/>
            <person name="Mauro-Herrera M."/>
            <person name="Wang L."/>
            <person name="Li P."/>
            <person name="Sharma M."/>
            <person name="Sharma R."/>
            <person name="Ronald P.C."/>
            <person name="Panaud O."/>
            <person name="Kellogg E.A."/>
            <person name="Brutnell T.P."/>
            <person name="Doust A.N."/>
            <person name="Tuskan G.A."/>
            <person name="Rokhsar D."/>
            <person name="Devos K.M."/>
        </authorList>
    </citation>
    <scope>NUCLEOTIDE SEQUENCE [LARGE SCALE GENOMIC DNA]</scope>
    <source>
        <strain evidence="3">Yugu1</strain>
    </source>
</reference>
<accession>A0A368PW53</accession>
<proteinExistence type="predicted"/>
<dbReference type="InterPro" id="IPR003614">
    <property type="entry name" value="Knottins"/>
</dbReference>
<dbReference type="Gene3D" id="3.30.30.10">
    <property type="entry name" value="Knottin, scorpion toxin-like"/>
    <property type="match status" value="1"/>
</dbReference>